<evidence type="ECO:0000259" key="12">
    <source>
        <dbReference type="PROSITE" id="PS51671"/>
    </source>
</evidence>
<reference evidence="13 14" key="1">
    <citation type="submission" date="2018-03" db="EMBL/GenBank/DDBJ databases">
        <title>Aquarubrobacter algicola gen. nov., sp. nov., a novel actinobacterium isolated from shallow eutrophic lake during the end of cyanobacterial harmful algal blooms.</title>
        <authorList>
            <person name="Chun S.J."/>
        </authorList>
    </citation>
    <scope>NUCLEOTIDE SEQUENCE [LARGE SCALE GENOMIC DNA]</scope>
    <source>
        <strain evidence="13 14">Seoho-28</strain>
    </source>
</reference>
<dbReference type="EC" id="4.2.1.51" evidence="2 10"/>
<proteinExistence type="predicted"/>
<dbReference type="GO" id="GO:0009094">
    <property type="term" value="P:L-phenylalanine biosynthetic process"/>
    <property type="evidence" value="ECO:0007669"/>
    <property type="project" value="UniProtKB-UniPathway"/>
</dbReference>
<dbReference type="Gene3D" id="3.30.70.260">
    <property type="match status" value="1"/>
</dbReference>
<dbReference type="RefSeq" id="WP_107567655.1">
    <property type="nucleotide sequence ID" value="NZ_PYYB01000001.1"/>
</dbReference>
<evidence type="ECO:0000256" key="6">
    <source>
        <dbReference type="ARBA" id="ARBA00023222"/>
    </source>
</evidence>
<protein>
    <recommendedName>
        <fullName evidence="3 10">Prephenate dehydratase</fullName>
        <shortName evidence="10">PDT</shortName>
        <ecNumber evidence="2 10">4.2.1.51</ecNumber>
    </recommendedName>
</protein>
<dbReference type="GO" id="GO:0004664">
    <property type="term" value="F:prephenate dehydratase activity"/>
    <property type="evidence" value="ECO:0007669"/>
    <property type="project" value="UniProtKB-UniRule"/>
</dbReference>
<dbReference type="AlphaFoldDB" id="A0A2T4UJ14"/>
<feature type="domain" description="Prephenate dehydratase" evidence="11">
    <location>
        <begin position="2"/>
        <end position="186"/>
    </location>
</feature>
<evidence type="ECO:0000256" key="4">
    <source>
        <dbReference type="ARBA" id="ARBA00022605"/>
    </source>
</evidence>
<keyword evidence="5 10" id="KW-0057">Aromatic amino acid biosynthesis</keyword>
<evidence type="ECO:0000259" key="11">
    <source>
        <dbReference type="PROSITE" id="PS51171"/>
    </source>
</evidence>
<dbReference type="SUPFAM" id="SSF53850">
    <property type="entry name" value="Periplasmic binding protein-like II"/>
    <property type="match status" value="1"/>
</dbReference>
<dbReference type="InterPro" id="IPR002912">
    <property type="entry name" value="ACT_dom"/>
</dbReference>
<evidence type="ECO:0000256" key="2">
    <source>
        <dbReference type="ARBA" id="ARBA00013147"/>
    </source>
</evidence>
<dbReference type="GO" id="GO:0005737">
    <property type="term" value="C:cytoplasm"/>
    <property type="evidence" value="ECO:0007669"/>
    <property type="project" value="TreeGrafter"/>
</dbReference>
<keyword evidence="4 10" id="KW-0028">Amino-acid biosynthesis</keyword>
<dbReference type="SUPFAM" id="SSF55021">
    <property type="entry name" value="ACT-like"/>
    <property type="match status" value="1"/>
</dbReference>
<comment type="caution">
    <text evidence="13">The sequence shown here is derived from an EMBL/GenBank/DDBJ whole genome shotgun (WGS) entry which is preliminary data.</text>
</comment>
<dbReference type="Proteomes" id="UP000240739">
    <property type="component" value="Unassembled WGS sequence"/>
</dbReference>
<evidence type="ECO:0000256" key="7">
    <source>
        <dbReference type="ARBA" id="ARBA00023239"/>
    </source>
</evidence>
<dbReference type="Pfam" id="PF00800">
    <property type="entry name" value="PDT"/>
    <property type="match status" value="1"/>
</dbReference>
<dbReference type="PANTHER" id="PTHR21022">
    <property type="entry name" value="PREPHENATE DEHYDRATASE P PROTEIN"/>
    <property type="match status" value="1"/>
</dbReference>
<dbReference type="InterPro" id="IPR001086">
    <property type="entry name" value="Preph_deHydtase"/>
</dbReference>
<evidence type="ECO:0000256" key="10">
    <source>
        <dbReference type="RuleBase" id="RU361254"/>
    </source>
</evidence>
<evidence type="ECO:0000256" key="1">
    <source>
        <dbReference type="ARBA" id="ARBA00004741"/>
    </source>
</evidence>
<evidence type="ECO:0000256" key="3">
    <source>
        <dbReference type="ARBA" id="ARBA00021872"/>
    </source>
</evidence>
<comment type="catalytic activity">
    <reaction evidence="8 10">
        <text>prephenate + H(+) = 3-phenylpyruvate + CO2 + H2O</text>
        <dbReference type="Rhea" id="RHEA:21648"/>
        <dbReference type="ChEBI" id="CHEBI:15377"/>
        <dbReference type="ChEBI" id="CHEBI:15378"/>
        <dbReference type="ChEBI" id="CHEBI:16526"/>
        <dbReference type="ChEBI" id="CHEBI:18005"/>
        <dbReference type="ChEBI" id="CHEBI:29934"/>
        <dbReference type="EC" id="4.2.1.51"/>
    </reaction>
</comment>
<dbReference type="PANTHER" id="PTHR21022:SF19">
    <property type="entry name" value="PREPHENATE DEHYDRATASE-RELATED"/>
    <property type="match status" value="1"/>
</dbReference>
<evidence type="ECO:0000313" key="13">
    <source>
        <dbReference type="EMBL" id="PTL59219.1"/>
    </source>
</evidence>
<evidence type="ECO:0000313" key="14">
    <source>
        <dbReference type="Proteomes" id="UP000240739"/>
    </source>
</evidence>
<sequence length="285" mass="29653">MRIGFLGPAGTFSHAAVHASPRTPADAELVPAGTVHATVLAVQSGTVERALVPIENALEGAVNATLDALAFDAPDVRMVGEEVLAVRHCLVAAQDVPLAAIRTVLSHPQANGQCQDFLRRELPSAAVLPAASTAEAIRLVAAGEAPDPPAAAIGTALAAELYGAVVLREGVEDDASNVTRFVWLARDGAVDDAADAPGGRWKTSVVFSGDGDGRPGWLVRCLSEFAFRGVNLTKIESRPARHRLGHYLFHLDMDGSIADPRVAEAVAALEIHGASTRVLGSYLAA</sequence>
<dbReference type="EMBL" id="PYYB01000001">
    <property type="protein sequence ID" value="PTL59219.1"/>
    <property type="molecule type" value="Genomic_DNA"/>
</dbReference>
<feature type="site" description="Essential for prephenate dehydratase activity" evidence="9">
    <location>
        <position position="179"/>
    </location>
</feature>
<name>A0A2T4UJ14_9ACTN</name>
<gene>
    <name evidence="10" type="primary">pheA</name>
    <name evidence="13" type="ORF">C7Y72_05920</name>
</gene>
<dbReference type="PIRSF" id="PIRSF001500">
    <property type="entry name" value="Chor_mut_pdt_Ppr"/>
    <property type="match status" value="1"/>
</dbReference>
<dbReference type="InterPro" id="IPR045865">
    <property type="entry name" value="ACT-like_dom_sf"/>
</dbReference>
<keyword evidence="14" id="KW-1185">Reference proteome</keyword>
<dbReference type="OrthoDB" id="9802281at2"/>
<dbReference type="NCBIfam" id="NF008865">
    <property type="entry name" value="PRK11898.1"/>
    <property type="match status" value="1"/>
</dbReference>
<keyword evidence="6 10" id="KW-0584">Phenylalanine biosynthesis</keyword>
<evidence type="ECO:0000256" key="8">
    <source>
        <dbReference type="ARBA" id="ARBA00047848"/>
    </source>
</evidence>
<dbReference type="UniPathway" id="UPA00121">
    <property type="reaction ID" value="UER00345"/>
</dbReference>
<dbReference type="InterPro" id="IPR008242">
    <property type="entry name" value="Chor_mutase/pphenate_deHydtase"/>
</dbReference>
<dbReference type="CDD" id="cd04905">
    <property type="entry name" value="ACT_CM-PDT"/>
    <property type="match status" value="1"/>
</dbReference>
<dbReference type="InterPro" id="IPR018528">
    <property type="entry name" value="Preph_deHydtase_CS"/>
</dbReference>
<accession>A0A2T4UJ14</accession>
<evidence type="ECO:0000256" key="9">
    <source>
        <dbReference type="PIRSR" id="PIRSR001500-2"/>
    </source>
</evidence>
<dbReference type="PROSITE" id="PS51671">
    <property type="entry name" value="ACT"/>
    <property type="match status" value="1"/>
</dbReference>
<evidence type="ECO:0000256" key="5">
    <source>
        <dbReference type="ARBA" id="ARBA00023141"/>
    </source>
</evidence>
<organism evidence="13 14">
    <name type="scientific">Paraconexibacter algicola</name>
    <dbReference type="NCBI Taxonomy" id="2133960"/>
    <lineage>
        <taxon>Bacteria</taxon>
        <taxon>Bacillati</taxon>
        <taxon>Actinomycetota</taxon>
        <taxon>Thermoleophilia</taxon>
        <taxon>Solirubrobacterales</taxon>
        <taxon>Paraconexibacteraceae</taxon>
        <taxon>Paraconexibacter</taxon>
    </lineage>
</organism>
<feature type="domain" description="ACT" evidence="12">
    <location>
        <begin position="206"/>
        <end position="283"/>
    </location>
</feature>
<keyword evidence="7 10" id="KW-0456">Lyase</keyword>
<dbReference type="PROSITE" id="PS51171">
    <property type="entry name" value="PREPHENATE_DEHYDR_3"/>
    <property type="match status" value="1"/>
</dbReference>
<dbReference type="Gene3D" id="3.40.190.10">
    <property type="entry name" value="Periplasmic binding protein-like II"/>
    <property type="match status" value="2"/>
</dbReference>
<dbReference type="PROSITE" id="PS00858">
    <property type="entry name" value="PREPHENATE_DEHYDR_2"/>
    <property type="match status" value="1"/>
</dbReference>
<comment type="pathway">
    <text evidence="1 10">Amino-acid biosynthesis; L-phenylalanine biosynthesis; phenylpyruvate from prephenate: step 1/1.</text>
</comment>